<keyword evidence="2" id="KW-0678">Repressor</keyword>
<feature type="compositionally biased region" description="Polar residues" evidence="10">
    <location>
        <begin position="102"/>
        <end position="113"/>
    </location>
</feature>
<dbReference type="InterPro" id="IPR040138">
    <property type="entry name" value="MIER/MTA"/>
</dbReference>
<dbReference type="SUPFAM" id="SSF46689">
    <property type="entry name" value="Homeodomain-like"/>
    <property type="match status" value="1"/>
</dbReference>
<keyword evidence="8" id="KW-0539">Nucleus</keyword>
<dbReference type="InterPro" id="IPR000679">
    <property type="entry name" value="Znf_GATA"/>
</dbReference>
<evidence type="ECO:0000256" key="7">
    <source>
        <dbReference type="ARBA" id="ARBA00023125"/>
    </source>
</evidence>
<dbReference type="InterPro" id="IPR009057">
    <property type="entry name" value="Homeodomain-like_sf"/>
</dbReference>
<dbReference type="FunFam" id="1.10.10.60:FF:000012">
    <property type="entry name" value="Metastasis-associated 1 family, member 3"/>
    <property type="match status" value="1"/>
</dbReference>
<keyword evidence="3" id="KW-0597">Phosphoprotein</keyword>
<evidence type="ECO:0000256" key="1">
    <source>
        <dbReference type="ARBA" id="ARBA00004123"/>
    </source>
</evidence>
<feature type="compositionally biased region" description="Polar residues" evidence="10">
    <location>
        <begin position="588"/>
        <end position="617"/>
    </location>
</feature>
<keyword evidence="5" id="KW-0863">Zinc-finger</keyword>
<dbReference type="Pfam" id="PF00249">
    <property type="entry name" value="Myb_DNA-binding"/>
    <property type="match status" value="1"/>
</dbReference>
<dbReference type="GO" id="GO:0042826">
    <property type="term" value="F:histone deacetylase binding"/>
    <property type="evidence" value="ECO:0007669"/>
    <property type="project" value="TreeGrafter"/>
</dbReference>
<dbReference type="GO" id="GO:0003713">
    <property type="term" value="F:transcription coactivator activity"/>
    <property type="evidence" value="ECO:0007669"/>
    <property type="project" value="TreeGrafter"/>
</dbReference>
<dbReference type="SMART" id="SM00439">
    <property type="entry name" value="BAH"/>
    <property type="match status" value="1"/>
</dbReference>
<reference evidence="14" key="1">
    <citation type="submission" date="2012-04" db="EMBL/GenBank/DDBJ databases">
        <title>The Genome Sequence of Loa loa.</title>
        <authorList>
            <consortium name="The Broad Institute Genome Sequencing Platform"/>
            <consortium name="Broad Institute Genome Sequencing Center for Infectious Disease"/>
            <person name="Nutman T.B."/>
            <person name="Fink D.L."/>
            <person name="Russ C."/>
            <person name="Young S."/>
            <person name="Zeng Q."/>
            <person name="Gargeya S."/>
            <person name="Alvarado L."/>
            <person name="Berlin A."/>
            <person name="Chapman S.B."/>
            <person name="Chen Z."/>
            <person name="Freedman E."/>
            <person name="Gellesch M."/>
            <person name="Goldberg J."/>
            <person name="Griggs A."/>
            <person name="Gujja S."/>
            <person name="Heilman E.R."/>
            <person name="Heiman D."/>
            <person name="Howarth C."/>
            <person name="Mehta T."/>
            <person name="Neiman D."/>
            <person name="Pearson M."/>
            <person name="Roberts A."/>
            <person name="Saif S."/>
            <person name="Shea T."/>
            <person name="Shenoy N."/>
            <person name="Sisk P."/>
            <person name="Stolte C."/>
            <person name="Sykes S."/>
            <person name="White J."/>
            <person name="Yandava C."/>
            <person name="Haas B."/>
            <person name="Henn M.R."/>
            <person name="Nusbaum C."/>
            <person name="Birren B."/>
        </authorList>
    </citation>
    <scope>NUCLEOTIDE SEQUENCE [LARGE SCALE GENOMIC DNA]</scope>
</reference>
<evidence type="ECO:0000259" key="13">
    <source>
        <dbReference type="PROSITE" id="PS51293"/>
    </source>
</evidence>
<proteinExistence type="inferred from homology"/>
<dbReference type="GeneID" id="9945574"/>
<dbReference type="CDD" id="cd11661">
    <property type="entry name" value="SANT_MTA3_like"/>
    <property type="match status" value="1"/>
</dbReference>
<dbReference type="SMART" id="SM00401">
    <property type="entry name" value="ZnF_GATA"/>
    <property type="match status" value="1"/>
</dbReference>
<dbReference type="FunCoup" id="A0A1S0UI13">
    <property type="interactions" value="2445"/>
</dbReference>
<evidence type="ECO:0000259" key="11">
    <source>
        <dbReference type="PROSITE" id="PS51038"/>
    </source>
</evidence>
<evidence type="ECO:0000256" key="10">
    <source>
        <dbReference type="SAM" id="MobiDB-lite"/>
    </source>
</evidence>
<dbReference type="InterPro" id="IPR017884">
    <property type="entry name" value="SANT_dom"/>
</dbReference>
<dbReference type="InParanoid" id="A0A1S0UI13"/>
<keyword evidence="4" id="KW-0479">Metal-binding</keyword>
<feature type="compositionally biased region" description="Basic and acidic residues" evidence="10">
    <location>
        <begin position="138"/>
        <end position="158"/>
    </location>
</feature>
<dbReference type="SMART" id="SM01189">
    <property type="entry name" value="ELM2"/>
    <property type="match status" value="1"/>
</dbReference>
<dbReference type="PROSITE" id="PS51156">
    <property type="entry name" value="ELM2"/>
    <property type="match status" value="1"/>
</dbReference>
<dbReference type="GO" id="GO:0003714">
    <property type="term" value="F:transcription corepressor activity"/>
    <property type="evidence" value="ECO:0007669"/>
    <property type="project" value="TreeGrafter"/>
</dbReference>
<name>A0A1S0UI13_LOALO</name>
<dbReference type="OrthoDB" id="2193595at2759"/>
<dbReference type="Gene3D" id="2.30.30.490">
    <property type="match status" value="2"/>
</dbReference>
<evidence type="ECO:0000256" key="2">
    <source>
        <dbReference type="ARBA" id="ARBA00022491"/>
    </source>
</evidence>
<feature type="domain" description="BAH" evidence="11">
    <location>
        <begin position="4"/>
        <end position="240"/>
    </location>
</feature>
<dbReference type="InterPro" id="IPR035170">
    <property type="entry name" value="MTA1_R1"/>
</dbReference>
<dbReference type="OMA" id="YCTTRQP"/>
<comment type="similarity">
    <text evidence="9">Belongs to the metastasis-associated protein family.</text>
</comment>
<feature type="domain" description="SANT" evidence="13">
    <location>
        <begin position="399"/>
        <end position="451"/>
    </location>
</feature>
<dbReference type="GO" id="GO:0003682">
    <property type="term" value="F:chromatin binding"/>
    <property type="evidence" value="ECO:0007669"/>
    <property type="project" value="InterPro"/>
</dbReference>
<dbReference type="AlphaFoldDB" id="A0A1S0UI13"/>
<evidence type="ECO:0000256" key="9">
    <source>
        <dbReference type="ARBA" id="ARBA00093454"/>
    </source>
</evidence>
<comment type="subcellular location">
    <subcellularLocation>
        <location evidence="1">Nucleus</location>
    </subcellularLocation>
</comment>
<gene>
    <name evidence="14" type="ORF">LOAG_18231</name>
</gene>
<dbReference type="Pfam" id="PF01426">
    <property type="entry name" value="BAH"/>
    <property type="match status" value="1"/>
</dbReference>
<dbReference type="GO" id="GO:0006325">
    <property type="term" value="P:chromatin organization"/>
    <property type="evidence" value="ECO:0007669"/>
    <property type="project" value="EnsemblMetazoa"/>
</dbReference>
<keyword evidence="6" id="KW-0862">Zinc</keyword>
<accession>A0A1S0UI13</accession>
<dbReference type="Pfam" id="PF17226">
    <property type="entry name" value="MTA_R1"/>
    <property type="match status" value="1"/>
</dbReference>
<dbReference type="PANTHER" id="PTHR10865">
    <property type="entry name" value="METASTASIS-ASSOCIATED PROTEIN AND MESODERM INDUCTION EARLY RESPONSE PROTEIN"/>
    <property type="match status" value="1"/>
</dbReference>
<dbReference type="InterPro" id="IPR000949">
    <property type="entry name" value="ELM2_dom"/>
</dbReference>
<dbReference type="Pfam" id="PF01448">
    <property type="entry name" value="ELM2"/>
    <property type="match status" value="1"/>
</dbReference>
<feature type="region of interest" description="Disordered" evidence="10">
    <location>
        <begin position="577"/>
        <end position="624"/>
    </location>
</feature>
<dbReference type="GO" id="GO:0043565">
    <property type="term" value="F:sequence-specific DNA binding"/>
    <property type="evidence" value="ECO:0007669"/>
    <property type="project" value="InterPro"/>
</dbReference>
<protein>
    <submittedName>
        <fullName evidence="14">ELM2 domain-containing protein</fullName>
    </submittedName>
</protein>
<keyword evidence="7" id="KW-0238">DNA-binding</keyword>
<dbReference type="CTD" id="9945574"/>
<dbReference type="Gene3D" id="1.10.10.60">
    <property type="entry name" value="Homeodomain-like"/>
    <property type="match status" value="1"/>
</dbReference>
<dbReference type="GO" id="GO:1900182">
    <property type="term" value="P:positive regulation of protein localization to nucleus"/>
    <property type="evidence" value="ECO:0007669"/>
    <property type="project" value="EnsemblMetazoa"/>
</dbReference>
<evidence type="ECO:0000256" key="8">
    <source>
        <dbReference type="ARBA" id="ARBA00023242"/>
    </source>
</evidence>
<dbReference type="InterPro" id="IPR043151">
    <property type="entry name" value="BAH_sf"/>
</dbReference>
<dbReference type="FunFam" id="4.10.1240.50:FF:000001">
    <property type="entry name" value="Metastasis-associated 1 family, member 3"/>
    <property type="match status" value="1"/>
</dbReference>
<dbReference type="GO" id="GO:0034514">
    <property type="term" value="P:mitochondrial unfolded protein response"/>
    <property type="evidence" value="ECO:0007669"/>
    <property type="project" value="EnsemblMetazoa"/>
</dbReference>
<dbReference type="EMBL" id="JH712298">
    <property type="protein sequence ID" value="EJD74454.1"/>
    <property type="molecule type" value="Genomic_DNA"/>
</dbReference>
<dbReference type="InterPro" id="IPR001005">
    <property type="entry name" value="SANT/Myb"/>
</dbReference>
<dbReference type="SMART" id="SM00717">
    <property type="entry name" value="SANT"/>
    <property type="match status" value="1"/>
</dbReference>
<dbReference type="Gene3D" id="4.10.1240.50">
    <property type="match status" value="1"/>
</dbReference>
<feature type="domain" description="ELM2" evidence="12">
    <location>
        <begin position="241"/>
        <end position="371"/>
    </location>
</feature>
<evidence type="ECO:0000256" key="4">
    <source>
        <dbReference type="ARBA" id="ARBA00022723"/>
    </source>
</evidence>
<dbReference type="GO" id="GO:0016581">
    <property type="term" value="C:NuRD complex"/>
    <property type="evidence" value="ECO:0007669"/>
    <property type="project" value="EnsemblMetazoa"/>
</dbReference>
<dbReference type="PANTHER" id="PTHR10865:SF29">
    <property type="entry name" value="METASTASIS ASSOCIATED 1-LIKE, ISOFORM D"/>
    <property type="match status" value="1"/>
</dbReference>
<sequence length="856" mass="95304">MAQNMYRVGDFVYFEISSAAPYQVRKIEELNKTPSGNVEAKVSCFCRRRDLPTSLLKVADRAERVDKVINTRRRLVVTPSAPSGDASDESSDGMKKDDESSPENGQQSNQEATTDIREESNSPKPMCVDTGDDEEVESENKDVKEDDEKDKDSEKSKEGGYGFAGLPKGAENLTPKERHVLRQHELYLTRQIEALPATHIRGKCNVTLLSEVETPDMYLDRCFFYSLVFDPTAMTLLADKGEIRVGEKYQCEVPEDVAPDAMDENKENGNLVIAEDEDDEETVVTTSKREFLVYHPHHNLTDRDIDQFLIVARAVGTFSRALDTSSSMKLPSLHMTAAAASRDVTLFHAMALLHQANYDMGQAVKYLVPPPSKQHYPLDADKTTSHNTVSLGGPILCRDQMEEWSAAEANLFEEAVEKYGKDFSDIRADYLPWKSMRDIVEYYYMWKTTNRYVEVKKNKAVEQESKLKQVYIPNYNKPNPNLVGPPNPSGQPMKGTSACESCQVEESTQWYAWGPAHLQLRLCSICWSQWKKYGGLKRVHEYESYDLDGATTQESTSQPQTQSQKLTPTAAVTSFINRSSGVAGPTASARNGINGRSGTSQMLGRLQSGHSQAQQKVSGGGHSSSVKTRVAFYLNTTLSMRIARRLAPKSLFNIRRSARRPFLPINGHAIKQFCTTRQPYEIIRAAKQIKANKLPDALVAQIASSIIASSAQFTQVGATVPNIQKRHGTDKGGPPMKRQAVAAKVARTVTTTSAPQPQVSQPALLIGIDTIAHDKKTATTTGSVLATVGTSRKKNFQPDSRWSGLDEKLLFLAGPRLKILRRRICPKKIGRRIALHPCQSSDFVTKHWPNLQGFFI</sequence>
<dbReference type="GO" id="GO:0008270">
    <property type="term" value="F:zinc ion binding"/>
    <property type="evidence" value="ECO:0007669"/>
    <property type="project" value="UniProtKB-KW"/>
</dbReference>
<feature type="region of interest" description="Disordered" evidence="10">
    <location>
        <begin position="75"/>
        <end position="171"/>
    </location>
</feature>
<dbReference type="PROSITE" id="PS51293">
    <property type="entry name" value="SANT"/>
    <property type="match status" value="1"/>
</dbReference>
<evidence type="ECO:0000313" key="14">
    <source>
        <dbReference type="EMBL" id="EJD74454.1"/>
    </source>
</evidence>
<organism evidence="14">
    <name type="scientific">Loa loa</name>
    <name type="common">Eye worm</name>
    <name type="synonym">Filaria loa</name>
    <dbReference type="NCBI Taxonomy" id="7209"/>
    <lineage>
        <taxon>Eukaryota</taxon>
        <taxon>Metazoa</taxon>
        <taxon>Ecdysozoa</taxon>
        <taxon>Nematoda</taxon>
        <taxon>Chromadorea</taxon>
        <taxon>Rhabditida</taxon>
        <taxon>Spirurina</taxon>
        <taxon>Spiruromorpha</taxon>
        <taxon>Filarioidea</taxon>
        <taxon>Onchocercidae</taxon>
        <taxon>Loa</taxon>
    </lineage>
</organism>
<dbReference type="InterPro" id="IPR001025">
    <property type="entry name" value="BAH_dom"/>
</dbReference>
<evidence type="ECO:0000256" key="5">
    <source>
        <dbReference type="ARBA" id="ARBA00022771"/>
    </source>
</evidence>
<dbReference type="KEGG" id="loa:LOAG_18231"/>
<dbReference type="RefSeq" id="XP_020305374.1">
    <property type="nucleotide sequence ID" value="XM_020450894.1"/>
</dbReference>
<evidence type="ECO:0000256" key="3">
    <source>
        <dbReference type="ARBA" id="ARBA00022553"/>
    </source>
</evidence>
<evidence type="ECO:0000259" key="12">
    <source>
        <dbReference type="PROSITE" id="PS51156"/>
    </source>
</evidence>
<dbReference type="PROSITE" id="PS51038">
    <property type="entry name" value="BAH"/>
    <property type="match status" value="1"/>
</dbReference>
<dbReference type="GO" id="GO:0000122">
    <property type="term" value="P:negative regulation of transcription by RNA polymerase II"/>
    <property type="evidence" value="ECO:0007669"/>
    <property type="project" value="TreeGrafter"/>
</dbReference>
<evidence type="ECO:0000256" key="6">
    <source>
        <dbReference type="ARBA" id="ARBA00022833"/>
    </source>
</evidence>